<gene>
    <name evidence="8 10" type="primary">recO</name>
    <name evidence="10" type="ORF">ACFFGN_01535</name>
</gene>
<evidence type="ECO:0000256" key="3">
    <source>
        <dbReference type="ARBA" id="ARBA00021310"/>
    </source>
</evidence>
<keyword evidence="4 8" id="KW-0227">DNA damage</keyword>
<dbReference type="Proteomes" id="UP001589890">
    <property type="component" value="Unassembled WGS sequence"/>
</dbReference>
<dbReference type="InterPro" id="IPR012340">
    <property type="entry name" value="NA-bd_OB-fold"/>
</dbReference>
<evidence type="ECO:0000313" key="10">
    <source>
        <dbReference type="EMBL" id="MFC0622724.1"/>
    </source>
</evidence>
<dbReference type="HAMAP" id="MF_00201">
    <property type="entry name" value="RecO"/>
    <property type="match status" value="1"/>
</dbReference>
<reference evidence="10 11" key="1">
    <citation type="submission" date="2024-09" db="EMBL/GenBank/DDBJ databases">
        <authorList>
            <person name="Sun Q."/>
            <person name="Mori K."/>
        </authorList>
    </citation>
    <scope>NUCLEOTIDE SEQUENCE [LARGE SCALE GENOMIC DNA]</scope>
    <source>
        <strain evidence="10 11">CGMCC 1.15906</strain>
    </source>
</reference>
<evidence type="ECO:0000259" key="9">
    <source>
        <dbReference type="Pfam" id="PF11967"/>
    </source>
</evidence>
<evidence type="ECO:0000256" key="5">
    <source>
        <dbReference type="ARBA" id="ARBA00023172"/>
    </source>
</evidence>
<sequence>MPLYRDEAVVLRTQKLGEADRIATLLTRSHGKIRAVVKGVRRTSSRFGARLEPFMHVDLQLATGRTLDVITQAVTIGPYGERIVGDYARYTAGTVLLETADRLVVEEKEPATQQHLLLAGALRVLSTGEREPGLVLDSFLLRSLAISGYAPSFEDCAKCGEGGPHRAFNPAAGGMVCASCRPPASAMPAPGTVRLLAALLTGDWPVAEAAEPRSRREASGLISAFVAWHLDRQLRSLPHLDLTSSIELDRPNAV</sequence>
<dbReference type="Pfam" id="PF02565">
    <property type="entry name" value="RecO_C"/>
    <property type="match status" value="1"/>
</dbReference>
<evidence type="ECO:0000256" key="2">
    <source>
        <dbReference type="ARBA" id="ARBA00007452"/>
    </source>
</evidence>
<accession>A0ABV6QDL8</accession>
<dbReference type="InterPro" id="IPR022572">
    <property type="entry name" value="DNA_rep/recomb_RecO_N"/>
</dbReference>
<dbReference type="SUPFAM" id="SSF57863">
    <property type="entry name" value="ArfGap/RecO-like zinc finger"/>
    <property type="match status" value="1"/>
</dbReference>
<proteinExistence type="inferred from homology"/>
<feature type="domain" description="DNA replication/recombination mediator RecO N-terminal" evidence="9">
    <location>
        <begin position="1"/>
        <end position="79"/>
    </location>
</feature>
<dbReference type="Gene3D" id="6.20.220.20">
    <property type="entry name" value="Recombination protein O, zinc-binding domain"/>
    <property type="match status" value="1"/>
</dbReference>
<evidence type="ECO:0000256" key="1">
    <source>
        <dbReference type="ARBA" id="ARBA00003065"/>
    </source>
</evidence>
<protein>
    <recommendedName>
        <fullName evidence="3 8">DNA repair protein RecO</fullName>
    </recommendedName>
    <alternativeName>
        <fullName evidence="7 8">Recombination protein O</fullName>
    </alternativeName>
</protein>
<evidence type="ECO:0000256" key="8">
    <source>
        <dbReference type="HAMAP-Rule" id="MF_00201"/>
    </source>
</evidence>
<evidence type="ECO:0000256" key="7">
    <source>
        <dbReference type="ARBA" id="ARBA00033409"/>
    </source>
</evidence>
<dbReference type="InterPro" id="IPR042242">
    <property type="entry name" value="RecO_C"/>
</dbReference>
<dbReference type="SUPFAM" id="SSF50249">
    <property type="entry name" value="Nucleic acid-binding proteins"/>
    <property type="match status" value="1"/>
</dbReference>
<dbReference type="RefSeq" id="WP_380043401.1">
    <property type="nucleotide sequence ID" value="NZ_JBHLTC010000001.1"/>
</dbReference>
<dbReference type="NCBIfam" id="TIGR00613">
    <property type="entry name" value="reco"/>
    <property type="match status" value="1"/>
</dbReference>
<name>A0ABV6QDL8_9ACTN</name>
<dbReference type="InterPro" id="IPR037278">
    <property type="entry name" value="ARFGAP/RecO"/>
</dbReference>
<dbReference type="Pfam" id="PF11967">
    <property type="entry name" value="RecO_N"/>
    <property type="match status" value="1"/>
</dbReference>
<dbReference type="Gene3D" id="1.20.1440.120">
    <property type="entry name" value="Recombination protein O, C-terminal domain"/>
    <property type="match status" value="1"/>
</dbReference>
<dbReference type="PANTHER" id="PTHR33991:SF1">
    <property type="entry name" value="DNA REPAIR PROTEIN RECO"/>
    <property type="match status" value="1"/>
</dbReference>
<dbReference type="Gene3D" id="2.40.50.140">
    <property type="entry name" value="Nucleic acid-binding proteins"/>
    <property type="match status" value="1"/>
</dbReference>
<comment type="function">
    <text evidence="1 8">Involved in DNA repair and RecF pathway recombination.</text>
</comment>
<comment type="similarity">
    <text evidence="2 8">Belongs to the RecO family.</text>
</comment>
<evidence type="ECO:0000256" key="4">
    <source>
        <dbReference type="ARBA" id="ARBA00022763"/>
    </source>
</evidence>
<evidence type="ECO:0000256" key="6">
    <source>
        <dbReference type="ARBA" id="ARBA00023204"/>
    </source>
</evidence>
<keyword evidence="11" id="KW-1185">Reference proteome</keyword>
<dbReference type="EMBL" id="JBHLTC010000001">
    <property type="protein sequence ID" value="MFC0622724.1"/>
    <property type="molecule type" value="Genomic_DNA"/>
</dbReference>
<evidence type="ECO:0000313" key="11">
    <source>
        <dbReference type="Proteomes" id="UP001589890"/>
    </source>
</evidence>
<keyword evidence="6 8" id="KW-0234">DNA repair</keyword>
<organism evidence="10 11">
    <name type="scientific">Kribbella deserti</name>
    <dbReference type="NCBI Taxonomy" id="1926257"/>
    <lineage>
        <taxon>Bacteria</taxon>
        <taxon>Bacillati</taxon>
        <taxon>Actinomycetota</taxon>
        <taxon>Actinomycetes</taxon>
        <taxon>Propionibacteriales</taxon>
        <taxon>Kribbellaceae</taxon>
        <taxon>Kribbella</taxon>
    </lineage>
</organism>
<comment type="caution">
    <text evidence="10">The sequence shown here is derived from an EMBL/GenBank/DDBJ whole genome shotgun (WGS) entry which is preliminary data.</text>
</comment>
<dbReference type="PANTHER" id="PTHR33991">
    <property type="entry name" value="DNA REPAIR PROTEIN RECO"/>
    <property type="match status" value="1"/>
</dbReference>
<keyword evidence="5 8" id="KW-0233">DNA recombination</keyword>
<dbReference type="InterPro" id="IPR003717">
    <property type="entry name" value="RecO"/>
</dbReference>